<sequence>MEEPNQHIAQPSWSLAMLEQIQTTAQMIHQTFWASNFATQPDLGTASLEPLLPSSAQSGTGEQRKDQRPSGDVSIVMAIALLFVVMAPLFTVFFSWAIFITVGLDPLAFGMLSFYLVLTLLGVIMLGAHIQVILARRQRARNGEPEPPWQPPKDWKHVLYLLYLSLSILAVYILFYGVIWMWATITDDGNDNGLPSPWHIWVVSRDLQAKIGGPSSIEKLGACLQEAIPHRNATIADVSRCLRIMGMKPFYNG</sequence>
<name>A0A2J6QVN9_HYAVF</name>
<feature type="transmembrane region" description="Helical" evidence="1">
    <location>
        <begin position="73"/>
        <end position="100"/>
    </location>
</feature>
<protein>
    <submittedName>
        <fullName evidence="2">Uncharacterized protein</fullName>
    </submittedName>
</protein>
<evidence type="ECO:0000256" key="1">
    <source>
        <dbReference type="SAM" id="Phobius"/>
    </source>
</evidence>
<evidence type="ECO:0000313" key="3">
    <source>
        <dbReference type="Proteomes" id="UP000235786"/>
    </source>
</evidence>
<dbReference type="OrthoDB" id="5332560at2759"/>
<keyword evidence="3" id="KW-1185">Reference proteome</keyword>
<gene>
    <name evidence="2" type="ORF">L207DRAFT_573746</name>
</gene>
<dbReference type="Proteomes" id="UP000235786">
    <property type="component" value="Unassembled WGS sequence"/>
</dbReference>
<accession>A0A2J6QVN9</accession>
<evidence type="ECO:0000313" key="2">
    <source>
        <dbReference type="EMBL" id="PMD30321.1"/>
    </source>
</evidence>
<keyword evidence="1" id="KW-0472">Membrane</keyword>
<reference evidence="2 3" key="1">
    <citation type="submission" date="2016-04" db="EMBL/GenBank/DDBJ databases">
        <title>A degradative enzymes factory behind the ericoid mycorrhizal symbiosis.</title>
        <authorList>
            <consortium name="DOE Joint Genome Institute"/>
            <person name="Martino E."/>
            <person name="Morin E."/>
            <person name="Grelet G."/>
            <person name="Kuo A."/>
            <person name="Kohler A."/>
            <person name="Daghino S."/>
            <person name="Barry K."/>
            <person name="Choi C."/>
            <person name="Cichocki N."/>
            <person name="Clum A."/>
            <person name="Copeland A."/>
            <person name="Hainaut M."/>
            <person name="Haridas S."/>
            <person name="Labutti K."/>
            <person name="Lindquist E."/>
            <person name="Lipzen A."/>
            <person name="Khouja H.-R."/>
            <person name="Murat C."/>
            <person name="Ohm R."/>
            <person name="Olson A."/>
            <person name="Spatafora J."/>
            <person name="Veneault-Fourrey C."/>
            <person name="Henrissat B."/>
            <person name="Grigoriev I."/>
            <person name="Martin F."/>
            <person name="Perotto S."/>
        </authorList>
    </citation>
    <scope>NUCLEOTIDE SEQUENCE [LARGE SCALE GENOMIC DNA]</scope>
    <source>
        <strain evidence="2 3">F</strain>
    </source>
</reference>
<keyword evidence="1" id="KW-0812">Transmembrane</keyword>
<organism evidence="2 3">
    <name type="scientific">Hyaloscypha variabilis (strain UAMH 11265 / GT02V1 / F)</name>
    <name type="common">Meliniomyces variabilis</name>
    <dbReference type="NCBI Taxonomy" id="1149755"/>
    <lineage>
        <taxon>Eukaryota</taxon>
        <taxon>Fungi</taxon>
        <taxon>Dikarya</taxon>
        <taxon>Ascomycota</taxon>
        <taxon>Pezizomycotina</taxon>
        <taxon>Leotiomycetes</taxon>
        <taxon>Helotiales</taxon>
        <taxon>Hyaloscyphaceae</taxon>
        <taxon>Hyaloscypha</taxon>
        <taxon>Hyaloscypha variabilis</taxon>
    </lineage>
</organism>
<keyword evidence="1" id="KW-1133">Transmembrane helix</keyword>
<feature type="transmembrane region" description="Helical" evidence="1">
    <location>
        <begin position="158"/>
        <end position="183"/>
    </location>
</feature>
<dbReference type="AlphaFoldDB" id="A0A2J6QVN9"/>
<proteinExistence type="predicted"/>
<dbReference type="EMBL" id="KZ613968">
    <property type="protein sequence ID" value="PMD30321.1"/>
    <property type="molecule type" value="Genomic_DNA"/>
</dbReference>
<feature type="transmembrane region" description="Helical" evidence="1">
    <location>
        <begin position="112"/>
        <end position="134"/>
    </location>
</feature>